<dbReference type="InterPro" id="IPR036812">
    <property type="entry name" value="NAD(P)_OxRdtase_dom_sf"/>
</dbReference>
<dbReference type="InterPro" id="IPR020471">
    <property type="entry name" value="AKR"/>
</dbReference>
<dbReference type="Pfam" id="PF00248">
    <property type="entry name" value="Aldo_ket_red"/>
    <property type="match status" value="1"/>
</dbReference>
<dbReference type="CDD" id="cd19105">
    <property type="entry name" value="AKR_unchar"/>
    <property type="match status" value="1"/>
</dbReference>
<proteinExistence type="predicted"/>
<reference evidence="2 3" key="1">
    <citation type="journal article" date="2020" name="Microb. Ecol.">
        <title>Ecogenomics of the Marine Benthic Filamentous Cyanobacterium Adonisia.</title>
        <authorList>
            <person name="Walter J.M."/>
            <person name="Coutinho F.H."/>
            <person name="Leomil L."/>
            <person name="Hargreaves P.I."/>
            <person name="Campeao M.E."/>
            <person name="Vieira V.V."/>
            <person name="Silva B.S."/>
            <person name="Fistarol G.O."/>
            <person name="Salomon P.S."/>
            <person name="Sawabe T."/>
            <person name="Mino S."/>
            <person name="Hosokawa M."/>
            <person name="Miyashita H."/>
            <person name="Maruyama F."/>
            <person name="van Verk M.C."/>
            <person name="Dutilh B.E."/>
            <person name="Thompson C.C."/>
            <person name="Thompson F.L."/>
        </authorList>
    </citation>
    <scope>NUCLEOTIDE SEQUENCE [LARGE SCALE GENOMIC DNA]</scope>
    <source>
        <strain evidence="2 3">CCMR0081</strain>
    </source>
</reference>
<evidence type="ECO:0000313" key="2">
    <source>
        <dbReference type="EMBL" id="NEZ58159.1"/>
    </source>
</evidence>
<dbReference type="RefSeq" id="WP_163671447.1">
    <property type="nucleotide sequence ID" value="NZ_QXHD01000004.1"/>
</dbReference>
<dbReference type="InterPro" id="IPR053135">
    <property type="entry name" value="AKR2_Oxidoreductase"/>
</dbReference>
<comment type="caution">
    <text evidence="2">The sequence shown here is derived from an EMBL/GenBank/DDBJ whole genome shotgun (WGS) entry which is preliminary data.</text>
</comment>
<keyword evidence="3" id="KW-1185">Reference proteome</keyword>
<dbReference type="PRINTS" id="PR00069">
    <property type="entry name" value="ALDKETRDTASE"/>
</dbReference>
<evidence type="ECO:0000313" key="3">
    <source>
        <dbReference type="Proteomes" id="UP000481033"/>
    </source>
</evidence>
<name>A0A6M0RPR7_9CYAN</name>
<evidence type="ECO:0000259" key="1">
    <source>
        <dbReference type="Pfam" id="PF00248"/>
    </source>
</evidence>
<dbReference type="SUPFAM" id="SSF51430">
    <property type="entry name" value="NAD(P)-linked oxidoreductase"/>
    <property type="match status" value="1"/>
</dbReference>
<dbReference type="GO" id="GO:0016491">
    <property type="term" value="F:oxidoreductase activity"/>
    <property type="evidence" value="ECO:0007669"/>
    <property type="project" value="InterPro"/>
</dbReference>
<dbReference type="InterPro" id="IPR023210">
    <property type="entry name" value="NADP_OxRdtase_dom"/>
</dbReference>
<sequence length="352" mass="39125">MQALLDKVKTKIADKRYKPDPLEISRESPDMPMAYTILGNTNLKVSVAGLGGGGYSRLGQGYNRPVDESIAIVHRALDWGINLLDTAESYGTEHIIGEAIAYRGRSNLVLSTQKKISVGGRFRPRTLIRANELEAGLNNSLKKLNTDYIDIYHLHGVRPSDYDYVKAEFLPALLKFKDAGKVRFIGITEGFASDPEHKMLSRAVEDDCWDVFMLGFNILNQSARERVLRKALAKNIGILSIFAVRRVLASPATLKPLIDEMIEKSLIDPHKIDLNEPLGFLMKSGEAESLADASYRFCRHEPGVHSVLFGTGDGQHLEENIRSLLRGPLSQASKEMLNHVFGHIDQISGQTD</sequence>
<protein>
    <submittedName>
        <fullName evidence="2">Aldo/keto reductase</fullName>
    </submittedName>
</protein>
<feature type="domain" description="NADP-dependent oxidoreductase" evidence="1">
    <location>
        <begin position="54"/>
        <end position="334"/>
    </location>
</feature>
<dbReference type="AlphaFoldDB" id="A0A6M0RPR7"/>
<dbReference type="Proteomes" id="UP000481033">
    <property type="component" value="Unassembled WGS sequence"/>
</dbReference>
<dbReference type="PANTHER" id="PTHR43312">
    <property type="entry name" value="D-THREO-ALDOSE 1-DEHYDROGENASE"/>
    <property type="match status" value="1"/>
</dbReference>
<dbReference type="PANTHER" id="PTHR43312:SF1">
    <property type="entry name" value="NADP-DEPENDENT OXIDOREDUCTASE DOMAIN-CONTAINING PROTEIN"/>
    <property type="match status" value="1"/>
</dbReference>
<gene>
    <name evidence="2" type="ORF">DXZ20_21425</name>
</gene>
<accession>A0A6M0RPR7</accession>
<dbReference type="EMBL" id="QXHD01000004">
    <property type="protein sequence ID" value="NEZ58159.1"/>
    <property type="molecule type" value="Genomic_DNA"/>
</dbReference>
<organism evidence="2 3">
    <name type="scientific">Adonisia turfae CCMR0081</name>
    <dbReference type="NCBI Taxonomy" id="2292702"/>
    <lineage>
        <taxon>Bacteria</taxon>
        <taxon>Bacillati</taxon>
        <taxon>Cyanobacteriota</taxon>
        <taxon>Adonisia</taxon>
        <taxon>Adonisia turfae</taxon>
    </lineage>
</organism>
<dbReference type="Gene3D" id="3.20.20.100">
    <property type="entry name" value="NADP-dependent oxidoreductase domain"/>
    <property type="match status" value="1"/>
</dbReference>